<dbReference type="CDD" id="cd00615">
    <property type="entry name" value="Orn_deC_like"/>
    <property type="match status" value="1"/>
</dbReference>
<dbReference type="GO" id="GO:0008483">
    <property type="term" value="F:transaminase activity"/>
    <property type="evidence" value="ECO:0007669"/>
    <property type="project" value="UniProtKB-KW"/>
</dbReference>
<keyword evidence="5" id="KW-0456">Lyase</keyword>
<keyword evidence="7" id="KW-0808">Transferase</keyword>
<dbReference type="InterPro" id="IPR015421">
    <property type="entry name" value="PyrdxlP-dep_Trfase_major"/>
</dbReference>
<dbReference type="InterPro" id="IPR036633">
    <property type="entry name" value="Prn/Lys/Arg_de-COase_C_sf"/>
</dbReference>
<comment type="cofactor">
    <cofactor evidence="1">
        <name>pyridoxal 5'-phosphate</name>
        <dbReference type="ChEBI" id="CHEBI:597326"/>
    </cofactor>
</comment>
<evidence type="ECO:0000256" key="3">
    <source>
        <dbReference type="ARBA" id="ARBA00022793"/>
    </source>
</evidence>
<accession>A0A933IAW9</accession>
<dbReference type="GO" id="GO:0016831">
    <property type="term" value="F:carboxy-lyase activity"/>
    <property type="evidence" value="ECO:0007669"/>
    <property type="project" value="UniProtKB-KW"/>
</dbReference>
<evidence type="ECO:0000256" key="5">
    <source>
        <dbReference type="ARBA" id="ARBA00023239"/>
    </source>
</evidence>
<evidence type="ECO:0000256" key="1">
    <source>
        <dbReference type="ARBA" id="ARBA00001933"/>
    </source>
</evidence>
<dbReference type="AlphaFoldDB" id="A0A933IAW9"/>
<evidence type="ECO:0000256" key="4">
    <source>
        <dbReference type="ARBA" id="ARBA00022898"/>
    </source>
</evidence>
<dbReference type="PANTHER" id="PTHR43277">
    <property type="entry name" value="ARGININE DECARBOXYLASE"/>
    <property type="match status" value="1"/>
</dbReference>
<gene>
    <name evidence="7" type="ORF">HY768_01610</name>
</gene>
<dbReference type="Pfam" id="PF03711">
    <property type="entry name" value="OKR_DC_1_C"/>
    <property type="match status" value="1"/>
</dbReference>
<dbReference type="Gene3D" id="3.90.100.10">
    <property type="entry name" value="Orn/Lys/Arg decarboxylase, C-terminal domain"/>
    <property type="match status" value="1"/>
</dbReference>
<dbReference type="EMBL" id="JACQXR010000016">
    <property type="protein sequence ID" value="MBI4725919.1"/>
    <property type="molecule type" value="Genomic_DNA"/>
</dbReference>
<dbReference type="InterPro" id="IPR052357">
    <property type="entry name" value="Orn_Lys_Arg_decarboxylase-I"/>
</dbReference>
<dbReference type="SUPFAM" id="SSF55904">
    <property type="entry name" value="Ornithine decarboxylase C-terminal domain"/>
    <property type="match status" value="1"/>
</dbReference>
<dbReference type="Proteomes" id="UP000736328">
    <property type="component" value="Unassembled WGS sequence"/>
</dbReference>
<dbReference type="Pfam" id="PF01276">
    <property type="entry name" value="OKR_DC_1"/>
    <property type="match status" value="1"/>
</dbReference>
<dbReference type="PROSITE" id="PS00703">
    <property type="entry name" value="OKR_DC_1"/>
    <property type="match status" value="1"/>
</dbReference>
<comment type="similarity">
    <text evidence="2">Belongs to the Orn/Lys/Arg decarboxylase class-I family.</text>
</comment>
<dbReference type="PANTHER" id="PTHR43277:SF4">
    <property type="entry name" value="ARGININE DECARBOXYLASE"/>
    <property type="match status" value="1"/>
</dbReference>
<dbReference type="InterPro" id="IPR000310">
    <property type="entry name" value="Orn/Lys/Arg_deCO2ase_major_dom"/>
</dbReference>
<sequence length="490" mass="53581">MKHRTSPNRSPQSRAPLFEALVAYVQQPKVAFHTPGHKQGKGIDPAWRQLAGENIFKMDLTVLPETDCLFHPTGVLKTAQALAAKAYRADHSYFLVNGSTGGNLAMLMGVLFPGDKVIVPRHTHKSVIAGLIMSGALPVYIHPEINREWGLILNVSPESVEKAMDKNPGARAVFVSSPTYHGICCDLERIVKAAHLRDRVVMVDQAHGPHFLFHPSLPTSAMEAGADICVESTHKIISGLTQASMLHVKGPNIDIRDLEEVLLLTQSTSPSYLLMASLDLARRQMALHGHQLLDRSLNIAVRLKNSINAVKGLCCLNTEDIKPFKLDPSKLIVFVDKLGLTGYQASKVLNEKYGIQAEMADWDYVAFIFTLADGQAEADQLLAALKALAGFCQPNARLKKLDIQFPSNYPAMSLTPREAFFAGYRTIALRKSVGEISTEFFTVYPPGIPVIVPGERITKEAVEYLTAMKKIGAILVGPKAGQPGKIRVVA</sequence>
<organism evidence="7 8">
    <name type="scientific">candidate division TA06 bacterium</name>
    <dbReference type="NCBI Taxonomy" id="2250710"/>
    <lineage>
        <taxon>Bacteria</taxon>
        <taxon>Bacteria division TA06</taxon>
    </lineage>
</organism>
<evidence type="ECO:0000256" key="2">
    <source>
        <dbReference type="ARBA" id="ARBA00010671"/>
    </source>
</evidence>
<keyword evidence="4" id="KW-0663">Pyridoxal phosphate</keyword>
<proteinExistence type="inferred from homology"/>
<dbReference type="SUPFAM" id="SSF53383">
    <property type="entry name" value="PLP-dependent transferases"/>
    <property type="match status" value="1"/>
</dbReference>
<keyword evidence="7" id="KW-0032">Aminotransferase</keyword>
<dbReference type="InterPro" id="IPR008286">
    <property type="entry name" value="Prn/Lys/Arg_de-COase_C"/>
</dbReference>
<keyword evidence="3" id="KW-0210">Decarboxylase</keyword>
<reference evidence="7" key="1">
    <citation type="submission" date="2020-07" db="EMBL/GenBank/DDBJ databases">
        <title>Huge and variable diversity of episymbiotic CPR bacteria and DPANN archaea in groundwater ecosystems.</title>
        <authorList>
            <person name="He C.Y."/>
            <person name="Keren R."/>
            <person name="Whittaker M."/>
            <person name="Farag I.F."/>
            <person name="Doudna J."/>
            <person name="Cate J.H.D."/>
            <person name="Banfield J.F."/>
        </authorList>
    </citation>
    <scope>NUCLEOTIDE SEQUENCE</scope>
    <source>
        <strain evidence="7">NC_groundwater_1520_Pr4_B-0.1um_53_5</strain>
    </source>
</reference>
<protein>
    <submittedName>
        <fullName evidence="7">Aminotransferase class I/II-fold pyridoxal phosphate-dependent enzyme</fullName>
    </submittedName>
</protein>
<dbReference type="InterPro" id="IPR015424">
    <property type="entry name" value="PyrdxlP-dep_Trfase"/>
</dbReference>
<evidence type="ECO:0000313" key="8">
    <source>
        <dbReference type="Proteomes" id="UP000736328"/>
    </source>
</evidence>
<comment type="caution">
    <text evidence="7">The sequence shown here is derived from an EMBL/GenBank/DDBJ whole genome shotgun (WGS) entry which is preliminary data.</text>
</comment>
<evidence type="ECO:0000259" key="6">
    <source>
        <dbReference type="PROSITE" id="PS00703"/>
    </source>
</evidence>
<dbReference type="Gene3D" id="3.40.640.10">
    <property type="entry name" value="Type I PLP-dependent aspartate aminotransferase-like (Major domain)"/>
    <property type="match status" value="1"/>
</dbReference>
<evidence type="ECO:0000313" key="7">
    <source>
        <dbReference type="EMBL" id="MBI4725919.1"/>
    </source>
</evidence>
<name>A0A933IAW9_UNCT6</name>
<feature type="domain" description="Orn/Lys/Arg decarboxylases family 1 pyridoxal-P attachment site" evidence="6">
    <location>
        <begin position="230"/>
        <end position="244"/>
    </location>
</feature>